<keyword evidence="3" id="KW-1185">Reference proteome</keyword>
<dbReference type="Proteomes" id="UP000054279">
    <property type="component" value="Unassembled WGS sequence"/>
</dbReference>
<feature type="non-terminal residue" evidence="2">
    <location>
        <position position="1"/>
    </location>
</feature>
<organism evidence="2 3">
    <name type="scientific">Sphaerobolus stellatus (strain SS14)</name>
    <dbReference type="NCBI Taxonomy" id="990650"/>
    <lineage>
        <taxon>Eukaryota</taxon>
        <taxon>Fungi</taxon>
        <taxon>Dikarya</taxon>
        <taxon>Basidiomycota</taxon>
        <taxon>Agaricomycotina</taxon>
        <taxon>Agaricomycetes</taxon>
        <taxon>Phallomycetidae</taxon>
        <taxon>Geastrales</taxon>
        <taxon>Sphaerobolaceae</taxon>
        <taxon>Sphaerobolus</taxon>
    </lineage>
</organism>
<gene>
    <name evidence="2" type="ORF">M422DRAFT_124782</name>
</gene>
<feature type="non-terminal residue" evidence="2">
    <location>
        <position position="69"/>
    </location>
</feature>
<name>A0A0C9TNY5_SPHS4</name>
<accession>A0A0C9TNY5</accession>
<proteinExistence type="predicted"/>
<protein>
    <submittedName>
        <fullName evidence="2">Unplaced genomic scaffold SPHSTscaffold_162, whole genome shotgun sequence</fullName>
    </submittedName>
</protein>
<dbReference type="AlphaFoldDB" id="A0A0C9TNY5"/>
<feature type="domain" description="DUF6589" evidence="1">
    <location>
        <begin position="1"/>
        <end position="64"/>
    </location>
</feature>
<dbReference type="InterPro" id="IPR046496">
    <property type="entry name" value="DUF6589"/>
</dbReference>
<evidence type="ECO:0000313" key="2">
    <source>
        <dbReference type="EMBL" id="KIJ31748.1"/>
    </source>
</evidence>
<dbReference type="EMBL" id="KN837237">
    <property type="protein sequence ID" value="KIJ31748.1"/>
    <property type="molecule type" value="Genomic_DNA"/>
</dbReference>
<evidence type="ECO:0000313" key="3">
    <source>
        <dbReference type="Proteomes" id="UP000054279"/>
    </source>
</evidence>
<dbReference type="Pfam" id="PF20231">
    <property type="entry name" value="DUF6589"/>
    <property type="match status" value="1"/>
</dbReference>
<evidence type="ECO:0000259" key="1">
    <source>
        <dbReference type="Pfam" id="PF20231"/>
    </source>
</evidence>
<sequence length="69" mass="8059">IRMNWLVNPTGRPNGFRAVDWVVELNNLYTKVVYGGQFSNRTLQLMLKQSPLIEVFRGVHHLVADWLHI</sequence>
<dbReference type="HOGENOM" id="CLU_2838327_0_0_1"/>
<dbReference type="OrthoDB" id="4743193at2759"/>
<reference evidence="2 3" key="1">
    <citation type="submission" date="2014-06" db="EMBL/GenBank/DDBJ databases">
        <title>Evolutionary Origins and Diversification of the Mycorrhizal Mutualists.</title>
        <authorList>
            <consortium name="DOE Joint Genome Institute"/>
            <consortium name="Mycorrhizal Genomics Consortium"/>
            <person name="Kohler A."/>
            <person name="Kuo A."/>
            <person name="Nagy L.G."/>
            <person name="Floudas D."/>
            <person name="Copeland A."/>
            <person name="Barry K.W."/>
            <person name="Cichocki N."/>
            <person name="Veneault-Fourrey C."/>
            <person name="LaButti K."/>
            <person name="Lindquist E.A."/>
            <person name="Lipzen A."/>
            <person name="Lundell T."/>
            <person name="Morin E."/>
            <person name="Murat C."/>
            <person name="Riley R."/>
            <person name="Ohm R."/>
            <person name="Sun H."/>
            <person name="Tunlid A."/>
            <person name="Henrissat B."/>
            <person name="Grigoriev I.V."/>
            <person name="Hibbett D.S."/>
            <person name="Martin F."/>
        </authorList>
    </citation>
    <scope>NUCLEOTIDE SEQUENCE [LARGE SCALE GENOMIC DNA]</scope>
    <source>
        <strain evidence="2 3">SS14</strain>
    </source>
</reference>